<gene>
    <name evidence="1" type="ORF">MILVUS5_LOCUS37824</name>
</gene>
<accession>A0ACB0M0A1</accession>
<dbReference type="Proteomes" id="UP001177021">
    <property type="component" value="Unassembled WGS sequence"/>
</dbReference>
<dbReference type="EMBL" id="CASHSV030000716">
    <property type="protein sequence ID" value="CAJ2674620.1"/>
    <property type="molecule type" value="Genomic_DNA"/>
</dbReference>
<evidence type="ECO:0000313" key="1">
    <source>
        <dbReference type="EMBL" id="CAJ2674620.1"/>
    </source>
</evidence>
<comment type="caution">
    <text evidence="1">The sequence shown here is derived from an EMBL/GenBank/DDBJ whole genome shotgun (WGS) entry which is preliminary data.</text>
</comment>
<evidence type="ECO:0000313" key="2">
    <source>
        <dbReference type="Proteomes" id="UP001177021"/>
    </source>
</evidence>
<organism evidence="1 2">
    <name type="scientific">Trifolium pratense</name>
    <name type="common">Red clover</name>
    <dbReference type="NCBI Taxonomy" id="57577"/>
    <lineage>
        <taxon>Eukaryota</taxon>
        <taxon>Viridiplantae</taxon>
        <taxon>Streptophyta</taxon>
        <taxon>Embryophyta</taxon>
        <taxon>Tracheophyta</taxon>
        <taxon>Spermatophyta</taxon>
        <taxon>Magnoliopsida</taxon>
        <taxon>eudicotyledons</taxon>
        <taxon>Gunneridae</taxon>
        <taxon>Pentapetalae</taxon>
        <taxon>rosids</taxon>
        <taxon>fabids</taxon>
        <taxon>Fabales</taxon>
        <taxon>Fabaceae</taxon>
        <taxon>Papilionoideae</taxon>
        <taxon>50 kb inversion clade</taxon>
        <taxon>NPAAA clade</taxon>
        <taxon>Hologalegina</taxon>
        <taxon>IRL clade</taxon>
        <taxon>Trifolieae</taxon>
        <taxon>Trifolium</taxon>
    </lineage>
</organism>
<protein>
    <submittedName>
        <fullName evidence="1">Uncharacterized protein</fullName>
    </submittedName>
</protein>
<proteinExistence type="predicted"/>
<name>A0ACB0M0A1_TRIPR</name>
<sequence length="102" mass="11521">MLVLVCHSCQNESAQYVCELCQKQGKAVGSKQLIENDDSEKSLPDVEFQNLSSDTMLLSQAPRGDGKVRDPYCFIKSCFDLSFNQILIFKLLIFNTTIFAVY</sequence>
<keyword evidence="2" id="KW-1185">Reference proteome</keyword>
<reference evidence="1" key="1">
    <citation type="submission" date="2023-10" db="EMBL/GenBank/DDBJ databases">
        <authorList>
            <person name="Rodriguez Cubillos JULIANA M."/>
            <person name="De Vega J."/>
        </authorList>
    </citation>
    <scope>NUCLEOTIDE SEQUENCE</scope>
</reference>